<reference evidence="7 8" key="1">
    <citation type="submission" date="2019-12" db="EMBL/GenBank/DDBJ databases">
        <authorList>
            <person name="Alioto T."/>
            <person name="Alioto T."/>
            <person name="Gomez Garrido J."/>
        </authorList>
    </citation>
    <scope>NUCLEOTIDE SEQUENCE [LARGE SCALE GENOMIC DNA]</scope>
</reference>
<protein>
    <submittedName>
        <fullName evidence="7">Basic leucine zipper 34-like</fullName>
    </submittedName>
</protein>
<proteinExistence type="predicted"/>
<evidence type="ECO:0000256" key="1">
    <source>
        <dbReference type="ARBA" id="ARBA00023015"/>
    </source>
</evidence>
<dbReference type="SMART" id="SM00338">
    <property type="entry name" value="BRLZ"/>
    <property type="match status" value="1"/>
</dbReference>
<name>A0A8S0T3U3_OLEEU</name>
<dbReference type="Gramene" id="OE9A048043T1">
    <property type="protein sequence ID" value="OE9A048043C1"/>
    <property type="gene ID" value="OE9A048043"/>
</dbReference>
<evidence type="ECO:0000313" key="7">
    <source>
        <dbReference type="EMBL" id="CAA2998426.1"/>
    </source>
</evidence>
<keyword evidence="1" id="KW-0805">Transcription regulation</keyword>
<dbReference type="GO" id="GO:0005634">
    <property type="term" value="C:nucleus"/>
    <property type="evidence" value="ECO:0007669"/>
    <property type="project" value="TreeGrafter"/>
</dbReference>
<keyword evidence="8" id="KW-1185">Reference proteome</keyword>
<dbReference type="OrthoDB" id="552661at2759"/>
<feature type="region of interest" description="Disordered" evidence="5">
    <location>
        <begin position="1"/>
        <end position="24"/>
    </location>
</feature>
<dbReference type="InterPro" id="IPR004827">
    <property type="entry name" value="bZIP"/>
</dbReference>
<feature type="domain" description="BZIP" evidence="6">
    <location>
        <begin position="79"/>
        <end position="94"/>
    </location>
</feature>
<keyword evidence="2" id="KW-0804">Transcription</keyword>
<dbReference type="InterPro" id="IPR052483">
    <property type="entry name" value="bZIP_transcription_regulators"/>
</dbReference>
<organism evidence="7 8">
    <name type="scientific">Olea europaea subsp. europaea</name>
    <dbReference type="NCBI Taxonomy" id="158383"/>
    <lineage>
        <taxon>Eukaryota</taxon>
        <taxon>Viridiplantae</taxon>
        <taxon>Streptophyta</taxon>
        <taxon>Embryophyta</taxon>
        <taxon>Tracheophyta</taxon>
        <taxon>Spermatophyta</taxon>
        <taxon>Magnoliopsida</taxon>
        <taxon>eudicotyledons</taxon>
        <taxon>Gunneridae</taxon>
        <taxon>Pentapetalae</taxon>
        <taxon>asterids</taxon>
        <taxon>lamiids</taxon>
        <taxon>Lamiales</taxon>
        <taxon>Oleaceae</taxon>
        <taxon>Oleeae</taxon>
        <taxon>Olea</taxon>
    </lineage>
</organism>
<evidence type="ECO:0000256" key="3">
    <source>
        <dbReference type="ARBA" id="ARBA00023242"/>
    </source>
</evidence>
<evidence type="ECO:0000256" key="4">
    <source>
        <dbReference type="SAM" id="Coils"/>
    </source>
</evidence>
<dbReference type="InterPro" id="IPR046347">
    <property type="entry name" value="bZIP_sf"/>
</dbReference>
<feature type="region of interest" description="Disordered" evidence="5">
    <location>
        <begin position="197"/>
        <end position="230"/>
    </location>
</feature>
<dbReference type="PANTHER" id="PTHR46391">
    <property type="entry name" value="BASIC LEUCINE ZIPPER 34"/>
    <property type="match status" value="1"/>
</dbReference>
<evidence type="ECO:0000313" key="8">
    <source>
        <dbReference type="Proteomes" id="UP000594638"/>
    </source>
</evidence>
<dbReference type="EMBL" id="CACTIH010005593">
    <property type="protein sequence ID" value="CAA2998426.1"/>
    <property type="molecule type" value="Genomic_DNA"/>
</dbReference>
<sequence>MEPRYGTLQPSPVPVRGNNGKDPISETWDGTFKFGILSQWSTPGRPRATRKTFSLDEAIEHELKSGRKVDRDMDLMKLRRIISNKLSAQRTRMRILEYTQALEEMANRNQVMITHLKRQVESCKNGNKMLAKQKENLKRQFKFFQNESKRGQVEHEAMKHELQHLKELPKSMQFGFFQYGNVQQRPFDPLYQQQCPNNSGHVQSSRTNLQGFSTAPSGTNHLWSSNLDGSSLQSTSELNKELADTDQYLNFDALNADPSKDQN</sequence>
<dbReference type="AlphaFoldDB" id="A0A8S0T3U3"/>
<dbReference type="GO" id="GO:0045893">
    <property type="term" value="P:positive regulation of DNA-templated transcription"/>
    <property type="evidence" value="ECO:0007669"/>
    <property type="project" value="TreeGrafter"/>
</dbReference>
<evidence type="ECO:0000256" key="5">
    <source>
        <dbReference type="SAM" id="MobiDB-lite"/>
    </source>
</evidence>
<dbReference type="GO" id="GO:0003677">
    <property type="term" value="F:DNA binding"/>
    <property type="evidence" value="ECO:0007669"/>
    <property type="project" value="TreeGrafter"/>
</dbReference>
<keyword evidence="3" id="KW-0539">Nucleus</keyword>
<comment type="caution">
    <text evidence="7">The sequence shown here is derived from an EMBL/GenBank/DDBJ whole genome shotgun (WGS) entry which is preliminary data.</text>
</comment>
<gene>
    <name evidence="7" type="ORF">OLEA9_A048043</name>
</gene>
<dbReference type="SUPFAM" id="SSF57959">
    <property type="entry name" value="Leucine zipper domain"/>
    <property type="match status" value="1"/>
</dbReference>
<evidence type="ECO:0000259" key="6">
    <source>
        <dbReference type="PROSITE" id="PS00036"/>
    </source>
</evidence>
<keyword evidence="4" id="KW-0175">Coiled coil</keyword>
<dbReference type="PROSITE" id="PS00036">
    <property type="entry name" value="BZIP_BASIC"/>
    <property type="match status" value="1"/>
</dbReference>
<feature type="coiled-coil region" evidence="4">
    <location>
        <begin position="120"/>
        <end position="147"/>
    </location>
</feature>
<dbReference type="Proteomes" id="UP000594638">
    <property type="component" value="Unassembled WGS sequence"/>
</dbReference>
<evidence type="ECO:0000256" key="2">
    <source>
        <dbReference type="ARBA" id="ARBA00023163"/>
    </source>
</evidence>
<dbReference type="GO" id="GO:0003700">
    <property type="term" value="F:DNA-binding transcription factor activity"/>
    <property type="evidence" value="ECO:0007669"/>
    <property type="project" value="InterPro"/>
</dbReference>
<accession>A0A8S0T3U3</accession>
<dbReference type="PANTHER" id="PTHR46391:SF17">
    <property type="entry name" value="BASIC LEUCINE ZIPPER 19-LIKE"/>
    <property type="match status" value="1"/>
</dbReference>